<feature type="region of interest" description="Disordered" evidence="1">
    <location>
        <begin position="90"/>
        <end position="118"/>
    </location>
</feature>
<evidence type="ECO:0000256" key="1">
    <source>
        <dbReference type="SAM" id="MobiDB-lite"/>
    </source>
</evidence>
<keyword evidence="3" id="KW-1185">Reference proteome</keyword>
<name>A0AAN6T272_9PEZI</name>
<sequence length="181" mass="19878">MSTLLVGAEGTLSIVTEATSVAVVPFPIIHAAATALIRSGIQLAAIKTMDDQQITILDTHGSPTERKRHWAEHPTLPRFPCTAVSVQPDIAPHLPPTHPHHDHNDTPTHPTRTSNEEHDIWTARKEPPFHPGHPPSARPPNILVNQHSHAHLTGLARAHRRIIQGTTILLAGPLRRRATRK</sequence>
<evidence type="ECO:0000313" key="2">
    <source>
        <dbReference type="EMBL" id="KAK4101322.1"/>
    </source>
</evidence>
<dbReference type="EMBL" id="MU863636">
    <property type="protein sequence ID" value="KAK4101322.1"/>
    <property type="molecule type" value="Genomic_DNA"/>
</dbReference>
<reference evidence="2" key="2">
    <citation type="submission" date="2023-05" db="EMBL/GenBank/DDBJ databases">
        <authorList>
            <consortium name="Lawrence Berkeley National Laboratory"/>
            <person name="Steindorff A."/>
            <person name="Hensen N."/>
            <person name="Bonometti L."/>
            <person name="Westerberg I."/>
            <person name="Brannstrom I.O."/>
            <person name="Guillou S."/>
            <person name="Cros-Aarteil S."/>
            <person name="Calhoun S."/>
            <person name="Haridas S."/>
            <person name="Kuo A."/>
            <person name="Mondo S."/>
            <person name="Pangilinan J."/>
            <person name="Riley R."/>
            <person name="Labutti K."/>
            <person name="Andreopoulos B."/>
            <person name="Lipzen A."/>
            <person name="Chen C."/>
            <person name="Yanf M."/>
            <person name="Daum C."/>
            <person name="Ng V."/>
            <person name="Clum A."/>
            <person name="Ohm R."/>
            <person name="Martin F."/>
            <person name="Silar P."/>
            <person name="Natvig D."/>
            <person name="Lalanne C."/>
            <person name="Gautier V."/>
            <person name="Ament-Velasquez S.L."/>
            <person name="Kruys A."/>
            <person name="Hutchinson M.I."/>
            <person name="Powell A.J."/>
            <person name="Barry K."/>
            <person name="Miller A.N."/>
            <person name="Grigoriev I.V."/>
            <person name="Debuchy R."/>
            <person name="Gladieux P."/>
            <person name="Thoren M.H."/>
            <person name="Johannesson H."/>
        </authorList>
    </citation>
    <scope>NUCLEOTIDE SEQUENCE</scope>
    <source>
        <strain evidence="2">CBS 757.83</strain>
    </source>
</reference>
<dbReference type="AlphaFoldDB" id="A0AAN6T272"/>
<comment type="caution">
    <text evidence="2">The sequence shown here is derived from an EMBL/GenBank/DDBJ whole genome shotgun (WGS) entry which is preliminary data.</text>
</comment>
<proteinExistence type="predicted"/>
<gene>
    <name evidence="2" type="ORF">N658DRAFT_71883</name>
</gene>
<protein>
    <submittedName>
        <fullName evidence="2">Uncharacterized protein</fullName>
    </submittedName>
</protein>
<evidence type="ECO:0000313" key="3">
    <source>
        <dbReference type="Proteomes" id="UP001305647"/>
    </source>
</evidence>
<organism evidence="2 3">
    <name type="scientific">Parathielavia hyrcaniae</name>
    <dbReference type="NCBI Taxonomy" id="113614"/>
    <lineage>
        <taxon>Eukaryota</taxon>
        <taxon>Fungi</taxon>
        <taxon>Dikarya</taxon>
        <taxon>Ascomycota</taxon>
        <taxon>Pezizomycotina</taxon>
        <taxon>Sordariomycetes</taxon>
        <taxon>Sordariomycetidae</taxon>
        <taxon>Sordariales</taxon>
        <taxon>Chaetomiaceae</taxon>
        <taxon>Parathielavia</taxon>
    </lineage>
</organism>
<dbReference type="Proteomes" id="UP001305647">
    <property type="component" value="Unassembled WGS sequence"/>
</dbReference>
<reference evidence="2" key="1">
    <citation type="journal article" date="2023" name="Mol. Phylogenet. Evol.">
        <title>Genome-scale phylogeny and comparative genomics of the fungal order Sordariales.</title>
        <authorList>
            <person name="Hensen N."/>
            <person name="Bonometti L."/>
            <person name="Westerberg I."/>
            <person name="Brannstrom I.O."/>
            <person name="Guillou S."/>
            <person name="Cros-Aarteil S."/>
            <person name="Calhoun S."/>
            <person name="Haridas S."/>
            <person name="Kuo A."/>
            <person name="Mondo S."/>
            <person name="Pangilinan J."/>
            <person name="Riley R."/>
            <person name="LaButti K."/>
            <person name="Andreopoulos B."/>
            <person name="Lipzen A."/>
            <person name="Chen C."/>
            <person name="Yan M."/>
            <person name="Daum C."/>
            <person name="Ng V."/>
            <person name="Clum A."/>
            <person name="Steindorff A."/>
            <person name="Ohm R.A."/>
            <person name="Martin F."/>
            <person name="Silar P."/>
            <person name="Natvig D.O."/>
            <person name="Lalanne C."/>
            <person name="Gautier V."/>
            <person name="Ament-Velasquez S.L."/>
            <person name="Kruys A."/>
            <person name="Hutchinson M.I."/>
            <person name="Powell A.J."/>
            <person name="Barry K."/>
            <person name="Miller A.N."/>
            <person name="Grigoriev I.V."/>
            <person name="Debuchy R."/>
            <person name="Gladieux P."/>
            <person name="Hiltunen Thoren M."/>
            <person name="Johannesson H."/>
        </authorList>
    </citation>
    <scope>NUCLEOTIDE SEQUENCE</scope>
    <source>
        <strain evidence="2">CBS 757.83</strain>
    </source>
</reference>
<accession>A0AAN6T272</accession>